<feature type="region of interest" description="Disordered" evidence="1">
    <location>
        <begin position="94"/>
        <end position="113"/>
    </location>
</feature>
<evidence type="ECO:0000313" key="3">
    <source>
        <dbReference type="Proteomes" id="UP000799757"/>
    </source>
</evidence>
<feature type="region of interest" description="Disordered" evidence="1">
    <location>
        <begin position="262"/>
        <end position="282"/>
    </location>
</feature>
<name>A0A6A6XM37_9PLEO</name>
<sequence length="920" mass="103435">MRPISFVKPNVSTLSRADRIAEGTWERYRTDIIREYVSGGSTGNAQALRWIKKMEIPGFDPNSKQLRHRIREVWKEQDATKIPESIMDSKENMKDDFDAQHGGKKDIDTNFSEDDMEKSPFIKLVSPSLPQSPMLVSQPESLDISAPRTDSKEMAITTLHFRQSTLSTSDSYQRSTLRPQPILVPHDLPTLRPIPEEGLASPLNLLTSTTAPTRVKRRGQSLDENQRERKRHNEGKYTEQSSMASPGQVIELEDLYFASEPMTTPALPESSPPPSSTAPHTADGSVEIRLFGAEPLLNNTPQNLFASPARLFLDFGLAGIKDPVYDPRRLQGLLSRLGFEWNLDAVTRNLRKNVVFRVESISAKDWSTEQMQKVKAFAEYLFASSVLEDAFPLFLLVWITRREHMRDKQSLIQCARSAVRSSDRVLVRALLEQNMSLLDTSSTQSKLLRSSLCLELASVIQQQGYKSHCTTYQKEAIGICPPPSFLLDIFDEAQQQIPAKAPQYYLRSYTVRQVFLLMGLSEGDENYGKLLGQHEEPFTDQTLSDVLLAVMYLMPQGKSMARNGASRLRNCLKHAIGIFKKQSWRSSHERWLATILGYWPECPCNAQIAVFLDLLMNWSSHPYPSDDPEFRQENSFNGLSTIEIISALAFLVLNNPDSDNDIGRKFYASHKTQSSRTQNSASTVKDRAIALLELPDDQLLEGFLFCSLKLSSTKTPRGLGHNRPTNRYKDLVADMFAKSIHVEIDDSSRVEWAVPRRPAWARALKDFQRTESMMSSDSASPTLARSLSTCSTLSSMRRQSRMTYASFVSRLSNRTTIIDELTGRFSRSTISDGFRSRPVSGNEILDLDAEEASTPATDLAPPVHRPIEGNPKISLPTLSSSTMDYAGDRGNARISLPVQVVSSSDMFTPFVRDGIPWGVR</sequence>
<feature type="compositionally biased region" description="Polar residues" evidence="1">
    <location>
        <begin position="164"/>
        <end position="178"/>
    </location>
</feature>
<proteinExistence type="predicted"/>
<evidence type="ECO:0008006" key="4">
    <source>
        <dbReference type="Google" id="ProtNLM"/>
    </source>
</evidence>
<organism evidence="2 3">
    <name type="scientific">Melanomma pulvis-pyrius CBS 109.77</name>
    <dbReference type="NCBI Taxonomy" id="1314802"/>
    <lineage>
        <taxon>Eukaryota</taxon>
        <taxon>Fungi</taxon>
        <taxon>Dikarya</taxon>
        <taxon>Ascomycota</taxon>
        <taxon>Pezizomycotina</taxon>
        <taxon>Dothideomycetes</taxon>
        <taxon>Pleosporomycetidae</taxon>
        <taxon>Pleosporales</taxon>
        <taxon>Melanommataceae</taxon>
        <taxon>Melanomma</taxon>
    </lineage>
</organism>
<protein>
    <recommendedName>
        <fullName evidence="4">Clr5 domain-containing protein</fullName>
    </recommendedName>
</protein>
<evidence type="ECO:0000256" key="1">
    <source>
        <dbReference type="SAM" id="MobiDB-lite"/>
    </source>
</evidence>
<dbReference type="OrthoDB" id="10652831at2759"/>
<reference evidence="2" key="1">
    <citation type="journal article" date="2020" name="Stud. Mycol.">
        <title>101 Dothideomycetes genomes: a test case for predicting lifestyles and emergence of pathogens.</title>
        <authorList>
            <person name="Haridas S."/>
            <person name="Albert R."/>
            <person name="Binder M."/>
            <person name="Bloem J."/>
            <person name="Labutti K."/>
            <person name="Salamov A."/>
            <person name="Andreopoulos B."/>
            <person name="Baker S."/>
            <person name="Barry K."/>
            <person name="Bills G."/>
            <person name="Bluhm B."/>
            <person name="Cannon C."/>
            <person name="Castanera R."/>
            <person name="Culley D."/>
            <person name="Daum C."/>
            <person name="Ezra D."/>
            <person name="Gonzalez J."/>
            <person name="Henrissat B."/>
            <person name="Kuo A."/>
            <person name="Liang C."/>
            <person name="Lipzen A."/>
            <person name="Lutzoni F."/>
            <person name="Magnuson J."/>
            <person name="Mondo S."/>
            <person name="Nolan M."/>
            <person name="Ohm R."/>
            <person name="Pangilinan J."/>
            <person name="Park H.-J."/>
            <person name="Ramirez L."/>
            <person name="Alfaro M."/>
            <person name="Sun H."/>
            <person name="Tritt A."/>
            <person name="Yoshinaga Y."/>
            <person name="Zwiers L.-H."/>
            <person name="Turgeon B."/>
            <person name="Goodwin S."/>
            <person name="Spatafora J."/>
            <person name="Crous P."/>
            <person name="Grigoriev I."/>
        </authorList>
    </citation>
    <scope>NUCLEOTIDE SEQUENCE</scope>
    <source>
        <strain evidence="2">CBS 109.77</strain>
    </source>
</reference>
<feature type="region of interest" description="Disordered" evidence="1">
    <location>
        <begin position="164"/>
        <end position="245"/>
    </location>
</feature>
<evidence type="ECO:0000313" key="2">
    <source>
        <dbReference type="EMBL" id="KAF2797581.1"/>
    </source>
</evidence>
<feature type="compositionally biased region" description="Basic and acidic residues" evidence="1">
    <location>
        <begin position="94"/>
        <end position="108"/>
    </location>
</feature>
<gene>
    <name evidence="2" type="ORF">K505DRAFT_414950</name>
</gene>
<dbReference type="Proteomes" id="UP000799757">
    <property type="component" value="Unassembled WGS sequence"/>
</dbReference>
<keyword evidence="3" id="KW-1185">Reference proteome</keyword>
<accession>A0A6A6XM37</accession>
<dbReference type="EMBL" id="MU001803">
    <property type="protein sequence ID" value="KAF2797581.1"/>
    <property type="molecule type" value="Genomic_DNA"/>
</dbReference>
<dbReference type="AlphaFoldDB" id="A0A6A6XM37"/>